<evidence type="ECO:0000259" key="3">
    <source>
        <dbReference type="Pfam" id="PF01471"/>
    </source>
</evidence>
<feature type="compositionally biased region" description="Low complexity" evidence="1">
    <location>
        <begin position="139"/>
        <end position="157"/>
    </location>
</feature>
<feature type="region of interest" description="Disordered" evidence="1">
    <location>
        <begin position="139"/>
        <end position="173"/>
    </location>
</feature>
<dbReference type="Gene3D" id="1.10.101.10">
    <property type="entry name" value="PGBD-like superfamily/PGBD"/>
    <property type="match status" value="1"/>
</dbReference>
<sequence>MSKPPEHGEPYDRTPLEPVRVIRPRRTDALAELIKAFKEAQEREREAGDDRRGTVRPTPPAPAEETTEELPPVPPAPPPGSPLSGPAPQSAPDRTLTGAGSGLRRAAVAVAVVAAALIGFGCALLLPARSAADAASAARPSGNASAATASTVTATVSIDPDGPGTLREGDTGPDVVALQRRLLRIPDVYRDGSVNGHYDGTLKEAVARFQLWYGISGDERGVYGDDTRRALESRTTLDDG</sequence>
<feature type="region of interest" description="Disordered" evidence="1">
    <location>
        <begin position="1"/>
        <end position="98"/>
    </location>
</feature>
<feature type="compositionally biased region" description="Pro residues" evidence="1">
    <location>
        <begin position="71"/>
        <end position="81"/>
    </location>
</feature>
<name>A0ABN1P1W5_9ACTN</name>
<reference evidence="4 5" key="1">
    <citation type="journal article" date="2019" name="Int. J. Syst. Evol. Microbiol.">
        <title>The Global Catalogue of Microorganisms (GCM) 10K type strain sequencing project: providing services to taxonomists for standard genome sequencing and annotation.</title>
        <authorList>
            <consortium name="The Broad Institute Genomics Platform"/>
            <consortium name="The Broad Institute Genome Sequencing Center for Infectious Disease"/>
            <person name="Wu L."/>
            <person name="Ma J."/>
        </authorList>
    </citation>
    <scope>NUCLEOTIDE SEQUENCE [LARGE SCALE GENOMIC DNA]</scope>
    <source>
        <strain evidence="4 5">JCM 10673</strain>
    </source>
</reference>
<dbReference type="InterPro" id="IPR036366">
    <property type="entry name" value="PGBDSf"/>
</dbReference>
<protein>
    <recommendedName>
        <fullName evidence="3">Peptidoglycan binding-like domain-containing protein</fullName>
    </recommendedName>
</protein>
<organism evidence="4 5">
    <name type="scientific">Streptomyces thermoalcalitolerans</name>
    <dbReference type="NCBI Taxonomy" id="65605"/>
    <lineage>
        <taxon>Bacteria</taxon>
        <taxon>Bacillati</taxon>
        <taxon>Actinomycetota</taxon>
        <taxon>Actinomycetes</taxon>
        <taxon>Kitasatosporales</taxon>
        <taxon>Streptomycetaceae</taxon>
        <taxon>Streptomyces</taxon>
    </lineage>
</organism>
<evidence type="ECO:0000313" key="4">
    <source>
        <dbReference type="EMBL" id="GAA0920706.1"/>
    </source>
</evidence>
<dbReference type="InterPro" id="IPR036365">
    <property type="entry name" value="PGBD-like_sf"/>
</dbReference>
<proteinExistence type="predicted"/>
<gene>
    <name evidence="4" type="ORF">GCM10009549_39420</name>
</gene>
<keyword evidence="5" id="KW-1185">Reference proteome</keyword>
<comment type="caution">
    <text evidence="4">The sequence shown here is derived from an EMBL/GenBank/DDBJ whole genome shotgun (WGS) entry which is preliminary data.</text>
</comment>
<evidence type="ECO:0000256" key="1">
    <source>
        <dbReference type="SAM" id="MobiDB-lite"/>
    </source>
</evidence>
<dbReference type="EMBL" id="BAAAHG010000035">
    <property type="protein sequence ID" value="GAA0920706.1"/>
    <property type="molecule type" value="Genomic_DNA"/>
</dbReference>
<feature type="compositionally biased region" description="Basic and acidic residues" evidence="1">
    <location>
        <begin position="25"/>
        <end position="53"/>
    </location>
</feature>
<dbReference type="Pfam" id="PF01471">
    <property type="entry name" value="PG_binding_1"/>
    <property type="match status" value="1"/>
</dbReference>
<feature type="compositionally biased region" description="Basic and acidic residues" evidence="1">
    <location>
        <begin position="1"/>
        <end position="15"/>
    </location>
</feature>
<keyword evidence="2" id="KW-1133">Transmembrane helix</keyword>
<evidence type="ECO:0000256" key="2">
    <source>
        <dbReference type="SAM" id="Phobius"/>
    </source>
</evidence>
<feature type="domain" description="Peptidoglycan binding-like" evidence="3">
    <location>
        <begin position="171"/>
        <end position="231"/>
    </location>
</feature>
<dbReference type="SUPFAM" id="SSF47090">
    <property type="entry name" value="PGBD-like"/>
    <property type="match status" value="1"/>
</dbReference>
<dbReference type="Proteomes" id="UP001501005">
    <property type="component" value="Unassembled WGS sequence"/>
</dbReference>
<dbReference type="RefSeq" id="WP_344051573.1">
    <property type="nucleotide sequence ID" value="NZ_BAAAHG010000035.1"/>
</dbReference>
<keyword evidence="2" id="KW-0472">Membrane</keyword>
<keyword evidence="2" id="KW-0812">Transmembrane</keyword>
<evidence type="ECO:0000313" key="5">
    <source>
        <dbReference type="Proteomes" id="UP001501005"/>
    </source>
</evidence>
<dbReference type="InterPro" id="IPR002477">
    <property type="entry name" value="Peptidoglycan-bd-like"/>
</dbReference>
<feature type="transmembrane region" description="Helical" evidence="2">
    <location>
        <begin position="106"/>
        <end position="126"/>
    </location>
</feature>
<accession>A0ABN1P1W5</accession>